<reference evidence="7" key="1">
    <citation type="submission" date="2015-03" db="EMBL/GenBank/DDBJ databases">
        <authorList>
            <consortium name="Pathogen Informatics"/>
        </authorList>
    </citation>
    <scope>NUCLEOTIDE SEQUENCE [LARGE SCALE GENOMIC DNA]</scope>
    <source>
        <strain evidence="7">A125KOH2</strain>
    </source>
</reference>
<evidence type="ECO:0000259" key="3">
    <source>
        <dbReference type="Pfam" id="PF17289"/>
    </source>
</evidence>
<evidence type="ECO:0000256" key="1">
    <source>
        <dbReference type="ARBA" id="ARBA00022612"/>
    </source>
</evidence>
<dbReference type="EMBL" id="CQAZ01000029">
    <property type="protein sequence ID" value="CNI11792.1"/>
    <property type="molecule type" value="Genomic_DNA"/>
</dbReference>
<evidence type="ECO:0000259" key="2">
    <source>
        <dbReference type="Pfam" id="PF06056"/>
    </source>
</evidence>
<dbReference type="AlphaFoldDB" id="A0A0T9QHD1"/>
<keyword evidence="1" id="KW-1188">Viral release from host cell</keyword>
<reference evidence="4" key="3">
    <citation type="submission" date="2015-03" db="EMBL/GenBank/DDBJ databases">
        <authorList>
            <person name="Murphy D."/>
        </authorList>
    </citation>
    <scope>NUCLEOTIDE SEQUENCE [LARGE SCALE GENOMIC DNA]</scope>
    <source>
        <strain evidence="4">A125KOH2</strain>
    </source>
</reference>
<organism evidence="4 7">
    <name type="scientific">Yersinia pekkanenii</name>
    <dbReference type="NCBI Taxonomy" id="1288385"/>
    <lineage>
        <taxon>Bacteria</taxon>
        <taxon>Pseudomonadati</taxon>
        <taxon>Pseudomonadota</taxon>
        <taxon>Gammaproteobacteria</taxon>
        <taxon>Enterobacterales</taxon>
        <taxon>Yersiniaceae</taxon>
        <taxon>Yersinia</taxon>
    </lineage>
</organism>
<name>A0A0T9QHD1_9GAMM</name>
<dbReference type="EMBL" id="CWJL01000038">
    <property type="protein sequence ID" value="CRY69224.1"/>
    <property type="molecule type" value="Genomic_DNA"/>
</dbReference>
<evidence type="ECO:0000313" key="4">
    <source>
        <dbReference type="EMBL" id="CNI11792.1"/>
    </source>
</evidence>
<dbReference type="Gene3D" id="3.30.420.240">
    <property type="match status" value="1"/>
</dbReference>
<dbReference type="RefSeq" id="WP_049614062.1">
    <property type="nucleotide sequence ID" value="NZ_CAWMMU010000038.1"/>
</dbReference>
<dbReference type="Pfam" id="PF17289">
    <property type="entry name" value="Terminase_6C"/>
    <property type="match status" value="1"/>
</dbReference>
<dbReference type="Pfam" id="PF06056">
    <property type="entry name" value="Terminase_5"/>
    <property type="match status" value="1"/>
</dbReference>
<keyword evidence="6" id="KW-1185">Reference proteome</keyword>
<dbReference type="InterPro" id="IPR010332">
    <property type="entry name" value="ATPase_terminase-su_N"/>
</dbReference>
<dbReference type="Proteomes" id="UP000044625">
    <property type="component" value="Unassembled WGS sequence"/>
</dbReference>
<evidence type="ECO:0000313" key="7">
    <source>
        <dbReference type="Proteomes" id="UP000045840"/>
    </source>
</evidence>
<feature type="domain" description="Terminase ATPase subunit N-terminal" evidence="2">
    <location>
        <begin position="14"/>
        <end position="66"/>
    </location>
</feature>
<dbReference type="STRING" id="1288385.ERS137968_04370"/>
<proteinExistence type="predicted"/>
<reference evidence="5 6" key="2">
    <citation type="submission" date="2015-03" db="EMBL/GenBank/DDBJ databases">
        <authorList>
            <consortium name="Pathogen Informatics"/>
            <person name="Murphy D."/>
        </authorList>
    </citation>
    <scope>NUCLEOTIDE SEQUENCE [LARGE SCALE GENOMIC DNA]</scope>
    <source>
        <strain evidence="5">Type strain: CIP110230</strain>
        <strain evidence="6">type strain: CIP110230</strain>
    </source>
</reference>
<accession>A0A0T9QHD1</accession>
<protein>
    <submittedName>
        <fullName evidence="4">Terminase, ATPase subunit</fullName>
    </submittedName>
</protein>
<dbReference type="InterPro" id="IPR035421">
    <property type="entry name" value="Terminase_6C"/>
</dbReference>
<evidence type="ECO:0000313" key="5">
    <source>
        <dbReference type="EMBL" id="CRY69224.1"/>
    </source>
</evidence>
<dbReference type="Pfam" id="PF03237">
    <property type="entry name" value="Terminase_6N"/>
    <property type="match status" value="1"/>
</dbReference>
<sequence>MARKSKYPEELIGVARSLYLKRWTAQEIAAKLNLNSTRIVYYWADKGGWRSLLSEEDLESVINRRAAVLVDKANKNDVELKELDKYIDMHCKLIVSRHKHTEKIHAMNLEAAARGISATGAGGTIEAIASEGDDSNKKKSGKRGGKRNNVAGIVAADFDEFVDGLYDYQITLREAKKHRNRIWLKSRQIGATWYAAFEALEDAILTGNNQAFLSASRPQSLIFRRYIIKFAFELFGIELTGDPIVLSNGAEFHFLSTNSNTAQGFCANVYIDEIFHQRGFSELKRVAGAIATHTHLRRTYISTPSAKTHQAYPFWTGDEWRKGKKARENVDFPTFAQMEAGIMCPDSHWRYITTVETAVADMEEKAKVYGAAAILINLEEIREENSASAFNQLYMCQFVDTGDCVFRFDQLEQCLTSVSTWEDHDVNAMRPFGNREVWAGYDPARSGDTASFVLVAPPLNDGEPFRVLHIETWHGFAFKYQVGRIKEYMTRYNITHIGIDTTGIGGPVCEMVQDFARREVTEIRYSQESKNRLVMKMIDVVEHKRIAWDIEDKGIAASFMAIRHTTTKSGGGMTFVADRSADTGHADRFFAIAHAVINEPINNERKRKSGWAGRLTGKNNEQTQTALQRQAAKIQCASHAGTAWHIQHRNHRYPYADIDAGNAVSRNLVRLDRRPLAATHRPAGPGATCQHVRPAWRSSVCAQKYGGERLCRGRSEPGRNGASGI</sequence>
<evidence type="ECO:0000313" key="6">
    <source>
        <dbReference type="Proteomes" id="UP000044625"/>
    </source>
</evidence>
<dbReference type="Gene3D" id="3.40.50.300">
    <property type="entry name" value="P-loop containing nucleotide triphosphate hydrolases"/>
    <property type="match status" value="1"/>
</dbReference>
<feature type="domain" description="Terminase large subunit gp17-like C-terminal" evidence="3">
    <location>
        <begin position="440"/>
        <end position="598"/>
    </location>
</feature>
<dbReference type="Proteomes" id="UP000045840">
    <property type="component" value="Unassembled WGS sequence"/>
</dbReference>
<gene>
    <name evidence="4" type="primary">gpP</name>
    <name evidence="4" type="ORF">ERS008529_03120</name>
    <name evidence="5" type="ORF">ERS137968_04370</name>
</gene>
<dbReference type="InterPro" id="IPR027417">
    <property type="entry name" value="P-loop_NTPase"/>
</dbReference>